<protein>
    <submittedName>
        <fullName evidence="1">Uncharacterized protein</fullName>
    </submittedName>
</protein>
<name>A0ABZ0V198_9RHOB</name>
<dbReference type="EMBL" id="CP139725">
    <property type="protein sequence ID" value="WPZ21671.1"/>
    <property type="molecule type" value="Genomic_DNA"/>
</dbReference>
<sequence>MNDLEVIRFRLSHFAESAGDTAPSKILSSDGGPSREIMDYCDKHRLTLDWALLGSGPIHRKAKAPLLADIEFDAIFLHGLLQGLELLIDESESNSSPASNAAHALAQEVIAKSERLACDLSSLVDATPNARKAQLEAVK</sequence>
<dbReference type="Proteomes" id="UP001326567">
    <property type="component" value="Chromosome"/>
</dbReference>
<accession>A0ABZ0V198</accession>
<organism evidence="1 2">
    <name type="scientific">Sulfitobacter faviae</name>
    <dbReference type="NCBI Taxonomy" id="1775881"/>
    <lineage>
        <taxon>Bacteria</taxon>
        <taxon>Pseudomonadati</taxon>
        <taxon>Pseudomonadota</taxon>
        <taxon>Alphaproteobacteria</taxon>
        <taxon>Rhodobacterales</taxon>
        <taxon>Roseobacteraceae</taxon>
        <taxon>Sulfitobacter</taxon>
    </lineage>
</organism>
<reference evidence="1 2" key="1">
    <citation type="submission" date="2023-11" db="EMBL/GenBank/DDBJ databases">
        <title>From the Deep-Sea to the Surface: Bacterial Genomes Isolated from the Moytirra Hydrothermal Vent Plume.</title>
        <authorList>
            <person name="Major S.R."/>
        </authorList>
    </citation>
    <scope>NUCLEOTIDE SEQUENCE [LARGE SCALE GENOMIC DNA]</scope>
    <source>
        <strain evidence="1 2">OXR-9</strain>
    </source>
</reference>
<evidence type="ECO:0000313" key="1">
    <source>
        <dbReference type="EMBL" id="WPZ21671.1"/>
    </source>
</evidence>
<gene>
    <name evidence="1" type="ORF">T7987_00040</name>
</gene>
<dbReference type="RefSeq" id="WP_322328574.1">
    <property type="nucleotide sequence ID" value="NZ_CP139725.1"/>
</dbReference>
<proteinExistence type="predicted"/>
<evidence type="ECO:0000313" key="2">
    <source>
        <dbReference type="Proteomes" id="UP001326567"/>
    </source>
</evidence>
<keyword evidence="2" id="KW-1185">Reference proteome</keyword>